<dbReference type="EMBL" id="JBAKBA010000001">
    <property type="protein sequence ID" value="MEL0657577.1"/>
    <property type="molecule type" value="Genomic_DNA"/>
</dbReference>
<organism evidence="2 3">
    <name type="scientific">Psychromonas arctica</name>
    <dbReference type="NCBI Taxonomy" id="168275"/>
    <lineage>
        <taxon>Bacteria</taxon>
        <taxon>Pseudomonadati</taxon>
        <taxon>Pseudomonadota</taxon>
        <taxon>Gammaproteobacteria</taxon>
        <taxon>Alteromonadales</taxon>
        <taxon>Psychromonadaceae</taxon>
        <taxon>Psychromonas</taxon>
    </lineage>
</organism>
<dbReference type="RefSeq" id="WP_341626356.1">
    <property type="nucleotide sequence ID" value="NZ_JBAKBA010000001.1"/>
</dbReference>
<evidence type="ECO:0000313" key="2">
    <source>
        <dbReference type="EMBL" id="MEL0657577.1"/>
    </source>
</evidence>
<sequence>MKASTIQHSEDGFAAVTVMVISLLGGLIVFDTVKENVNQERMAGNYAKELNAHLQSENGIAKAYNLLSDPDNQGISDDVMASTLSNTNDSGHTVSVETDANIKTINSSGFHYEGQYEMRASISLASGSGNNVFNNAITTCDGATLGGAGKVDSFNGEYDANNAGNKGDVTVLNVDASGLNLTGGTKISGDVSINGDLSISNGYVYGDAQVSGNVTVANSGAASVAGSIQATGDVSYTYTGNSYITESISSNGDVSIGYSSFTGDITYGGDDGGTLTSSRDTSTFSSTTMMTSDHVNDVGTQECDIVGLADEFDNTVDGIGSLASVEASDISFGYPTNKYIISDSGLKAYDETYNVKDWVDVDAQVETVDFLDEQTSVYVLNIKNFTNANRSLTVESGSDVTIYLSGDTSLNGSIKVEDGASLTIITESEVNMGSNGTIINVLDLNGDGEYEFESTTAVNSNNEISTIIYSGYDSASNNDYGISVAGGNDSTFTAYAPKASINVSGGGDIFGSLRSNYLNVTGGAGVHFDENISDTTVGDANSTSTPEITRWF</sequence>
<dbReference type="Proteomes" id="UP001366060">
    <property type="component" value="Unassembled WGS sequence"/>
</dbReference>
<proteinExistence type="predicted"/>
<reference evidence="2 3" key="1">
    <citation type="submission" date="2024-02" db="EMBL/GenBank/DDBJ databases">
        <title>Bacteria isolated from the canopy kelp, Nereocystis luetkeana.</title>
        <authorList>
            <person name="Pfister C.A."/>
            <person name="Younker I.T."/>
            <person name="Light S.H."/>
        </authorList>
    </citation>
    <scope>NUCLEOTIDE SEQUENCE [LARGE SCALE GENOMIC DNA]</scope>
    <source>
        <strain evidence="2 3">TI.2.07</strain>
    </source>
</reference>
<evidence type="ECO:0000256" key="1">
    <source>
        <dbReference type="SAM" id="Phobius"/>
    </source>
</evidence>
<evidence type="ECO:0000313" key="3">
    <source>
        <dbReference type="Proteomes" id="UP001366060"/>
    </source>
</evidence>
<comment type="caution">
    <text evidence="2">The sequence shown here is derived from an EMBL/GenBank/DDBJ whole genome shotgun (WGS) entry which is preliminary data.</text>
</comment>
<protein>
    <recommendedName>
        <fullName evidence="4">Polymer-forming cytoskeletal protein</fullName>
    </recommendedName>
</protein>
<keyword evidence="1" id="KW-0472">Membrane</keyword>
<feature type="transmembrane region" description="Helical" evidence="1">
    <location>
        <begin position="12"/>
        <end position="30"/>
    </location>
</feature>
<keyword evidence="1" id="KW-1133">Transmembrane helix</keyword>
<gene>
    <name evidence="2" type="ORF">V6255_00370</name>
</gene>
<name>A0ABU9H7E4_9GAMM</name>
<evidence type="ECO:0008006" key="4">
    <source>
        <dbReference type="Google" id="ProtNLM"/>
    </source>
</evidence>
<accession>A0ABU9H7E4</accession>
<keyword evidence="3" id="KW-1185">Reference proteome</keyword>
<keyword evidence="1" id="KW-0812">Transmembrane</keyword>